<evidence type="ECO:0000313" key="2">
    <source>
        <dbReference type="Proteomes" id="UP000269499"/>
    </source>
</evidence>
<dbReference type="EMBL" id="QMRA01000011">
    <property type="protein sequence ID" value="RLE55067.1"/>
    <property type="molecule type" value="Genomic_DNA"/>
</dbReference>
<protein>
    <submittedName>
        <fullName evidence="1">TIGR04076 family protein</fullName>
    </submittedName>
</protein>
<gene>
    <name evidence="1" type="ORF">DRJ26_01150</name>
</gene>
<dbReference type="NCBIfam" id="TIGR04076">
    <property type="entry name" value="TIGR04076 family protein"/>
    <property type="match status" value="1"/>
</dbReference>
<organism evidence="1 2">
    <name type="scientific">Thermoproteota archaeon</name>
    <dbReference type="NCBI Taxonomy" id="2056631"/>
    <lineage>
        <taxon>Archaea</taxon>
        <taxon>Thermoproteota</taxon>
    </lineage>
</organism>
<dbReference type="InterPro" id="IPR023811">
    <property type="entry name" value="CHP04076"/>
</dbReference>
<reference evidence="1 2" key="1">
    <citation type="submission" date="2018-06" db="EMBL/GenBank/DDBJ databases">
        <title>Extensive metabolic versatility and redundancy in microbially diverse, dynamic hydrothermal sediments.</title>
        <authorList>
            <person name="Dombrowski N."/>
            <person name="Teske A."/>
            <person name="Baker B.J."/>
        </authorList>
    </citation>
    <scope>NUCLEOTIDE SEQUENCE [LARGE SCALE GENOMIC DNA]</scope>
    <source>
        <strain evidence="1">B20_G2</strain>
    </source>
</reference>
<accession>A0A497F6Q6</accession>
<dbReference type="Proteomes" id="UP000269499">
    <property type="component" value="Unassembled WGS sequence"/>
</dbReference>
<proteinExistence type="predicted"/>
<name>A0A497F6Q6_9CREN</name>
<dbReference type="AlphaFoldDB" id="A0A497F6Q6"/>
<sequence length="106" mass="11618">MVNYRVKITVKEVRGHCAAGYKPGDTIILERFYIVPEKSAKICLHALSAMQTVLSAFLHESSAKELGIGETDNVGYLQCPDPGQPLTRGGTVIFELKREPVTIEGD</sequence>
<comment type="caution">
    <text evidence="1">The sequence shown here is derived from an EMBL/GenBank/DDBJ whole genome shotgun (WGS) entry which is preliminary data.</text>
</comment>
<evidence type="ECO:0000313" key="1">
    <source>
        <dbReference type="EMBL" id="RLE55067.1"/>
    </source>
</evidence>